<evidence type="ECO:0000256" key="1">
    <source>
        <dbReference type="ARBA" id="ARBA00004167"/>
    </source>
</evidence>
<comment type="similarity">
    <text evidence="2">Belongs to the BA14k family.</text>
</comment>
<reference evidence="7" key="2">
    <citation type="submission" date="2021-08" db="EMBL/GenBank/DDBJ databases">
        <authorList>
            <person name="Tani A."/>
            <person name="Ola A."/>
            <person name="Ogura Y."/>
            <person name="Katsura K."/>
            <person name="Hayashi T."/>
        </authorList>
    </citation>
    <scope>NUCLEOTIDE SEQUENCE</scope>
    <source>
        <strain evidence="7">JCM 32048</strain>
    </source>
</reference>
<evidence type="ECO:0000256" key="4">
    <source>
        <dbReference type="ARBA" id="ARBA00022475"/>
    </source>
</evidence>
<dbReference type="Proteomes" id="UP001055286">
    <property type="component" value="Unassembled WGS sequence"/>
</dbReference>
<protein>
    <recommendedName>
        <fullName evidence="3">Lectin-like protein BA14k</fullName>
    </recommendedName>
</protein>
<proteinExistence type="inferred from homology"/>
<comment type="function">
    <text evidence="6">Has immunoglobulin-binding and hemagglutination properties, and can bind to mannose. Essential for virulence. May be involved in LPS biosynthesis or polysaccharide transport.</text>
</comment>
<comment type="caution">
    <text evidence="7">The sequence shown here is derived from an EMBL/GenBank/DDBJ whole genome shotgun (WGS) entry which is preliminary data.</text>
</comment>
<dbReference type="GO" id="GO:0016020">
    <property type="term" value="C:membrane"/>
    <property type="evidence" value="ECO:0007669"/>
    <property type="project" value="UniProtKB-SubCell"/>
</dbReference>
<evidence type="ECO:0000256" key="2">
    <source>
        <dbReference type="ARBA" id="ARBA00010270"/>
    </source>
</evidence>
<accession>A0AA37HIF9</accession>
<comment type="subcellular location">
    <subcellularLocation>
        <location evidence="1">Membrane</location>
        <topology evidence="1">Single-pass membrane protein</topology>
    </subcellularLocation>
</comment>
<dbReference type="EMBL" id="BPQJ01000070">
    <property type="protein sequence ID" value="GJD66575.1"/>
    <property type="molecule type" value="Genomic_DNA"/>
</dbReference>
<evidence type="ECO:0000256" key="6">
    <source>
        <dbReference type="ARBA" id="ARBA00025321"/>
    </source>
</evidence>
<dbReference type="GO" id="GO:0030246">
    <property type="term" value="F:carbohydrate binding"/>
    <property type="evidence" value="ECO:0007669"/>
    <property type="project" value="UniProtKB-KW"/>
</dbReference>
<sequence length="82" mass="8551">MGLGLGLAAGGLGYGYGGYDDGYYAGGYAPAGYGGFDEGYEPAAAEVTSDADQVSYCTQRFRSYDRATGTYLGNDGKRHHCP</sequence>
<evidence type="ECO:0000313" key="8">
    <source>
        <dbReference type="Proteomes" id="UP001055286"/>
    </source>
</evidence>
<keyword evidence="4" id="KW-1003">Cell membrane</keyword>
<dbReference type="Pfam" id="PF07886">
    <property type="entry name" value="BA14K"/>
    <property type="match status" value="1"/>
</dbReference>
<keyword evidence="4" id="KW-0472">Membrane</keyword>
<reference evidence="7" key="1">
    <citation type="journal article" date="2016" name="Front. Microbiol.">
        <title>Genome Sequence of the Piezophilic, Mesophilic Sulfate-Reducing Bacterium Desulfovibrio indicus J2T.</title>
        <authorList>
            <person name="Cao J."/>
            <person name="Maignien L."/>
            <person name="Shao Z."/>
            <person name="Alain K."/>
            <person name="Jebbar M."/>
        </authorList>
    </citation>
    <scope>NUCLEOTIDE SEQUENCE</scope>
    <source>
        <strain evidence="7">JCM 32048</strain>
    </source>
</reference>
<evidence type="ECO:0000313" key="7">
    <source>
        <dbReference type="EMBL" id="GJD66575.1"/>
    </source>
</evidence>
<name>A0AA37HIF9_9HYPH</name>
<evidence type="ECO:0000256" key="3">
    <source>
        <dbReference type="ARBA" id="ARBA00020552"/>
    </source>
</evidence>
<keyword evidence="5" id="KW-0430">Lectin</keyword>
<dbReference type="InterPro" id="IPR012413">
    <property type="entry name" value="BA14K"/>
</dbReference>
<gene>
    <name evidence="7" type="ORF">MPEAHAMD_6773</name>
</gene>
<keyword evidence="8" id="KW-1185">Reference proteome</keyword>
<evidence type="ECO:0000256" key="5">
    <source>
        <dbReference type="ARBA" id="ARBA00022734"/>
    </source>
</evidence>
<organism evidence="7 8">
    <name type="scientific">Methylobacterium frigidaeris</name>
    <dbReference type="NCBI Taxonomy" id="2038277"/>
    <lineage>
        <taxon>Bacteria</taxon>
        <taxon>Pseudomonadati</taxon>
        <taxon>Pseudomonadota</taxon>
        <taxon>Alphaproteobacteria</taxon>
        <taxon>Hyphomicrobiales</taxon>
        <taxon>Methylobacteriaceae</taxon>
        <taxon>Methylobacterium</taxon>
    </lineage>
</organism>
<dbReference type="AlphaFoldDB" id="A0AA37HIF9"/>